<reference evidence="1 2" key="1">
    <citation type="submission" date="2020-02" db="EMBL/GenBank/DDBJ databases">
        <title>Whole genome sequence of Halogeometricum borinquense strain wsp4.</title>
        <authorList>
            <person name="Verma D.K."/>
            <person name="Gopal K."/>
            <person name="Prasad E.S."/>
        </authorList>
    </citation>
    <scope>NUCLEOTIDE SEQUENCE [LARGE SCALE GENOMIC DNA]</scope>
    <source>
        <strain evidence="2">wsp4</strain>
    </source>
</reference>
<dbReference type="Pfam" id="PF11199">
    <property type="entry name" value="DUF2891"/>
    <property type="match status" value="1"/>
</dbReference>
<gene>
    <name evidence="1" type="ORF">G3I44_19815</name>
</gene>
<proteinExistence type="predicted"/>
<name>A0A6C0UPJ2_9EURY</name>
<evidence type="ECO:0000313" key="1">
    <source>
        <dbReference type="EMBL" id="QIB76311.1"/>
    </source>
</evidence>
<dbReference type="Proteomes" id="UP000465846">
    <property type="component" value="Chromosome"/>
</dbReference>
<dbReference type="RefSeq" id="WP_163487978.1">
    <property type="nucleotide sequence ID" value="NZ_CP048739.1"/>
</dbReference>
<dbReference type="AlphaFoldDB" id="A0A6C0UPJ2"/>
<dbReference type="InterPro" id="IPR021365">
    <property type="entry name" value="DUF2891"/>
</dbReference>
<accession>A0A6C0UPJ2</accession>
<protein>
    <submittedName>
        <fullName evidence="1">DUF2891 domain-containing protein</fullName>
    </submittedName>
</protein>
<organism evidence="1 2">
    <name type="scientific">Halogeometricum borinquense</name>
    <dbReference type="NCBI Taxonomy" id="60847"/>
    <lineage>
        <taxon>Archaea</taxon>
        <taxon>Methanobacteriati</taxon>
        <taxon>Methanobacteriota</taxon>
        <taxon>Stenosarchaea group</taxon>
        <taxon>Halobacteria</taxon>
        <taxon>Halobacteriales</taxon>
        <taxon>Haloferacaceae</taxon>
        <taxon>Halogeometricum</taxon>
    </lineage>
</organism>
<sequence>MDFETVDTDTLLSGRSEWLEPEIAETLSQHPLDAIETEYPHYVRSVDSPDGVERPKNNHPVFYGCYDWHSAVHSHWALLRQLRVFESHPAESEIKQRIDARFTPENVEREIEYFEANRTFERPYGWAWLLHLASELTLWDDDHADEWKSIIEPLEREIISLIESEFLSQEQPLRVGTHENSAFALHCILDYARTTSNESLESAAVETAIEFFAQDRNYPVEYEPLGWDFLSPTLTEADLMRRVYDRNEFRTWVDGFLPDITTKPYDTLLEPVHAETDPDEEVAIHLVGLNLSKAWSLAGLATTLDGHRYAEEFERSAKKHAERGLSQAFTDNYAGSHWLSSFALYLLTRNEGGIAPNAS</sequence>
<evidence type="ECO:0000313" key="2">
    <source>
        <dbReference type="Proteomes" id="UP000465846"/>
    </source>
</evidence>
<dbReference type="EMBL" id="CP048739">
    <property type="protein sequence ID" value="QIB76311.1"/>
    <property type="molecule type" value="Genomic_DNA"/>
</dbReference>
<dbReference type="GeneID" id="44081698"/>